<comment type="subcellular location">
    <subcellularLocation>
        <location evidence="1 15">Cytoplasm</location>
    </subcellularLocation>
</comment>
<evidence type="ECO:0000256" key="10">
    <source>
        <dbReference type="ARBA" id="ARBA00022842"/>
    </source>
</evidence>
<evidence type="ECO:0000256" key="5">
    <source>
        <dbReference type="ARBA" id="ARBA00022555"/>
    </source>
</evidence>
<feature type="binding site" evidence="15">
    <location>
        <position position="341"/>
    </location>
    <ligand>
        <name>Mg(2+)</name>
        <dbReference type="ChEBI" id="CHEBI:18420"/>
        <note>shared with alpha subunit</note>
    </ligand>
</feature>
<dbReference type="GO" id="GO:0004826">
    <property type="term" value="F:phenylalanine-tRNA ligase activity"/>
    <property type="evidence" value="ECO:0007669"/>
    <property type="project" value="UniProtKB-UniRule"/>
</dbReference>
<dbReference type="HAMAP" id="MF_00283">
    <property type="entry name" value="Phe_tRNA_synth_beta1"/>
    <property type="match status" value="1"/>
</dbReference>
<dbReference type="InterPro" id="IPR020825">
    <property type="entry name" value="Phe-tRNA_synthase-like_B3/B4"/>
</dbReference>
<evidence type="ECO:0000259" key="17">
    <source>
        <dbReference type="PROSITE" id="PS51483"/>
    </source>
</evidence>
<dbReference type="SUPFAM" id="SSF56037">
    <property type="entry name" value="PheT/TilS domain"/>
    <property type="match status" value="1"/>
</dbReference>
<dbReference type="InterPro" id="IPR009061">
    <property type="entry name" value="DNA-bd_dom_put_sf"/>
</dbReference>
<protein>
    <recommendedName>
        <fullName evidence="15">Phenylalanine--tRNA ligase beta subunit</fullName>
        <ecNumber evidence="15">6.1.1.20</ecNumber>
    </recommendedName>
    <alternativeName>
        <fullName evidence="15">Phenylalanyl-tRNA synthetase beta subunit</fullName>
        <shortName evidence="15">PheRS</shortName>
    </alternativeName>
</protein>
<keyword evidence="9 15" id="KW-0067">ATP-binding</keyword>
<evidence type="ECO:0000256" key="7">
    <source>
        <dbReference type="ARBA" id="ARBA00022723"/>
    </source>
</evidence>
<name>A0A1G1ZZ46_9BACT</name>
<dbReference type="SUPFAM" id="SSF54991">
    <property type="entry name" value="Anticodon-binding domain of PheRS"/>
    <property type="match status" value="1"/>
</dbReference>
<dbReference type="Pfam" id="PF03484">
    <property type="entry name" value="B5"/>
    <property type="match status" value="1"/>
</dbReference>
<dbReference type="Proteomes" id="UP000176611">
    <property type="component" value="Unassembled WGS sequence"/>
</dbReference>
<comment type="similarity">
    <text evidence="2 15">Belongs to the phenylalanyl-tRNA synthetase beta subunit family. Type 1 subfamily.</text>
</comment>
<dbReference type="SUPFAM" id="SSF46955">
    <property type="entry name" value="Putative DNA-binding domain"/>
    <property type="match status" value="2"/>
</dbReference>
<dbReference type="NCBIfam" id="TIGR00472">
    <property type="entry name" value="pheT_bact"/>
    <property type="match status" value="1"/>
</dbReference>
<keyword evidence="6 15" id="KW-0436">Ligase</keyword>
<dbReference type="GO" id="GO:0000049">
    <property type="term" value="F:tRNA binding"/>
    <property type="evidence" value="ECO:0007669"/>
    <property type="project" value="UniProtKB-KW"/>
</dbReference>
<keyword evidence="5" id="KW-0820">tRNA-binding</keyword>
<dbReference type="SMART" id="SM00874">
    <property type="entry name" value="B5"/>
    <property type="match status" value="1"/>
</dbReference>
<dbReference type="Pfam" id="PF03147">
    <property type="entry name" value="FDX-ACB"/>
    <property type="match status" value="1"/>
</dbReference>
<dbReference type="SMART" id="SM00873">
    <property type="entry name" value="B3_4"/>
    <property type="match status" value="1"/>
</dbReference>
<dbReference type="InterPro" id="IPR005146">
    <property type="entry name" value="B3/B4_tRNA-bd"/>
</dbReference>
<comment type="cofactor">
    <cofactor evidence="15">
        <name>Mg(2+)</name>
        <dbReference type="ChEBI" id="CHEBI:18420"/>
    </cofactor>
    <text evidence="15">Binds 2 magnesium ions per tetramer.</text>
</comment>
<evidence type="ECO:0000256" key="8">
    <source>
        <dbReference type="ARBA" id="ARBA00022741"/>
    </source>
</evidence>
<dbReference type="InterPro" id="IPR005121">
    <property type="entry name" value="Fdx_antiC-bd"/>
</dbReference>
<dbReference type="InterPro" id="IPR005147">
    <property type="entry name" value="tRNA_synthase_B5-dom"/>
</dbReference>
<dbReference type="AlphaFoldDB" id="A0A1G1ZZ46"/>
<dbReference type="Pfam" id="PF03483">
    <property type="entry name" value="B3_4"/>
    <property type="match status" value="1"/>
</dbReference>
<feature type="binding site" evidence="15">
    <location>
        <position position="338"/>
    </location>
    <ligand>
        <name>Mg(2+)</name>
        <dbReference type="ChEBI" id="CHEBI:18420"/>
        <note>shared with alpha subunit</note>
    </ligand>
</feature>
<comment type="caution">
    <text evidence="18">The sequence shown here is derived from an EMBL/GenBank/DDBJ whole genome shotgun (WGS) entry which is preliminary data.</text>
</comment>
<evidence type="ECO:0000313" key="18">
    <source>
        <dbReference type="EMBL" id="OGY69873.1"/>
    </source>
</evidence>
<dbReference type="InterPro" id="IPR004532">
    <property type="entry name" value="Phe-tRNA-ligase_IIc_bsu_bact"/>
</dbReference>
<dbReference type="Gene3D" id="3.30.70.380">
    <property type="entry name" value="Ferrodoxin-fold anticodon-binding domain"/>
    <property type="match status" value="1"/>
</dbReference>
<keyword evidence="7 15" id="KW-0479">Metal-binding</keyword>
<evidence type="ECO:0000256" key="13">
    <source>
        <dbReference type="ARBA" id="ARBA00023146"/>
    </source>
</evidence>
<sequence length="654" mass="74101">MLFSFACIKKFIPDLEKTISEVAADLSTHAFETDAVNDDALEIAVPPNRFSDAASHEGIAREIAALYRIDLPKEKSLRLHAQLKNPFEIIIEDKDGCIRLAARYFENIKIAESPLWMQEVLRVCGMRPINNVVDITNYVTLLTGQPLHAFDADVMDGRRLRARRARKDEVVETLDGQKILLDEDMTVLADDVNALDIAGIKGGRKAEIGTSTTSILLTAGNFEGTRIYKTSRKVKIRTDASTRFSHTISPALVPHGIEQASVLLQKLCGGIISDVKEEYKGRDKMREIAFDIDRFNVRAGFTIKKGEAYEIVHRLGFGTKGTKIIAPLFRTDIESWEDIAEEIIRMYGYENIAPQAPMGSLTEIHHSNSFFIKEKIRTLLMGMGFDEVYASSFISENDAEKIDKEILIELENPVSAFYQYFRPTLLANLLKLEEGNRKHFEIVRLYEIGKVAHYKEDRLDETLKVAGFISSKDDAVFFTLKGIVMELLRRLRIKDYSFKEALCVPSFFKKGECLEIMSGTMSLGYVGTRMSFSNAHSAVFELDCNLLSQSLSLEYEYKPLPKYPSIIRDLSFFVAKSVRFEDMILVIRKVGGALLENIDLLDAYEGSKKDSERKSLTVRIVFQSQDRTLTDEEVNKCNSAITETLKEKFDIELR</sequence>
<evidence type="ECO:0000256" key="6">
    <source>
        <dbReference type="ARBA" id="ARBA00022598"/>
    </source>
</evidence>
<dbReference type="EMBL" id="MHJO01000001">
    <property type="protein sequence ID" value="OGY69873.1"/>
    <property type="molecule type" value="Genomic_DNA"/>
</dbReference>
<evidence type="ECO:0000256" key="15">
    <source>
        <dbReference type="HAMAP-Rule" id="MF_00283"/>
    </source>
</evidence>
<accession>A0A1G1ZZ46</accession>
<dbReference type="Gene3D" id="3.30.930.10">
    <property type="entry name" value="Bira Bifunctional Protein, Domain 2"/>
    <property type="match status" value="1"/>
</dbReference>
<feature type="binding site" evidence="15">
    <location>
        <position position="342"/>
    </location>
    <ligand>
        <name>Mg(2+)</name>
        <dbReference type="ChEBI" id="CHEBI:18420"/>
        <note>shared with alpha subunit</note>
    </ligand>
</feature>
<comment type="subunit">
    <text evidence="3 15">Tetramer of two alpha and two beta subunits.</text>
</comment>
<dbReference type="PROSITE" id="PS51447">
    <property type="entry name" value="FDX_ACB"/>
    <property type="match status" value="1"/>
</dbReference>
<dbReference type="EC" id="6.1.1.20" evidence="15"/>
<keyword evidence="11" id="KW-0694">RNA-binding</keyword>
<evidence type="ECO:0000256" key="9">
    <source>
        <dbReference type="ARBA" id="ARBA00022840"/>
    </source>
</evidence>
<dbReference type="SUPFAM" id="SSF55681">
    <property type="entry name" value="Class II aaRS and biotin synthetases"/>
    <property type="match status" value="1"/>
</dbReference>
<keyword evidence="8 15" id="KW-0547">Nucleotide-binding</keyword>
<feature type="domain" description="FDX-ACB" evidence="16">
    <location>
        <begin position="561"/>
        <end position="654"/>
    </location>
</feature>
<proteinExistence type="inferred from homology"/>
<evidence type="ECO:0000256" key="2">
    <source>
        <dbReference type="ARBA" id="ARBA00008653"/>
    </source>
</evidence>
<dbReference type="InterPro" id="IPR036690">
    <property type="entry name" value="Fdx_antiC-bd_sf"/>
</dbReference>
<keyword evidence="13 15" id="KW-0030">Aminoacyl-tRNA synthetase</keyword>
<evidence type="ECO:0000256" key="12">
    <source>
        <dbReference type="ARBA" id="ARBA00022917"/>
    </source>
</evidence>
<evidence type="ECO:0000256" key="4">
    <source>
        <dbReference type="ARBA" id="ARBA00022490"/>
    </source>
</evidence>
<evidence type="ECO:0000313" key="19">
    <source>
        <dbReference type="Proteomes" id="UP000176611"/>
    </source>
</evidence>
<dbReference type="PROSITE" id="PS51483">
    <property type="entry name" value="B5"/>
    <property type="match status" value="1"/>
</dbReference>
<dbReference type="FunFam" id="3.30.70.380:FF:000001">
    <property type="entry name" value="Phenylalanine--tRNA ligase beta subunit"/>
    <property type="match status" value="1"/>
</dbReference>
<feature type="binding site" evidence="15">
    <location>
        <position position="332"/>
    </location>
    <ligand>
        <name>Mg(2+)</name>
        <dbReference type="ChEBI" id="CHEBI:18420"/>
        <note>shared with alpha subunit</note>
    </ligand>
</feature>
<gene>
    <name evidence="15" type="primary">pheT</name>
    <name evidence="18" type="ORF">A2586_01480</name>
</gene>
<dbReference type="PANTHER" id="PTHR10947:SF0">
    <property type="entry name" value="PHENYLALANINE--TRNA LIGASE BETA SUBUNIT"/>
    <property type="match status" value="1"/>
</dbReference>
<dbReference type="Gene3D" id="3.50.40.10">
    <property type="entry name" value="Phenylalanyl-trna Synthetase, Chain B, domain 3"/>
    <property type="match status" value="1"/>
</dbReference>
<keyword evidence="4 15" id="KW-0963">Cytoplasm</keyword>
<dbReference type="GO" id="GO:0006432">
    <property type="term" value="P:phenylalanyl-tRNA aminoacylation"/>
    <property type="evidence" value="ECO:0007669"/>
    <property type="project" value="UniProtKB-UniRule"/>
</dbReference>
<comment type="catalytic activity">
    <reaction evidence="14 15">
        <text>tRNA(Phe) + L-phenylalanine + ATP = L-phenylalanyl-tRNA(Phe) + AMP + diphosphate + H(+)</text>
        <dbReference type="Rhea" id="RHEA:19413"/>
        <dbReference type="Rhea" id="RHEA-COMP:9668"/>
        <dbReference type="Rhea" id="RHEA-COMP:9699"/>
        <dbReference type="ChEBI" id="CHEBI:15378"/>
        <dbReference type="ChEBI" id="CHEBI:30616"/>
        <dbReference type="ChEBI" id="CHEBI:33019"/>
        <dbReference type="ChEBI" id="CHEBI:58095"/>
        <dbReference type="ChEBI" id="CHEBI:78442"/>
        <dbReference type="ChEBI" id="CHEBI:78531"/>
        <dbReference type="ChEBI" id="CHEBI:456215"/>
        <dbReference type="EC" id="6.1.1.20"/>
    </reaction>
</comment>
<dbReference type="Pfam" id="PF17759">
    <property type="entry name" value="tRNA_synthFbeta"/>
    <property type="match status" value="1"/>
</dbReference>
<reference evidence="18 19" key="1">
    <citation type="journal article" date="2016" name="Nat. Commun.">
        <title>Thousands of microbial genomes shed light on interconnected biogeochemical processes in an aquifer system.</title>
        <authorList>
            <person name="Anantharaman K."/>
            <person name="Brown C.T."/>
            <person name="Hug L.A."/>
            <person name="Sharon I."/>
            <person name="Castelle C.J."/>
            <person name="Probst A.J."/>
            <person name="Thomas B.C."/>
            <person name="Singh A."/>
            <person name="Wilkins M.J."/>
            <person name="Karaoz U."/>
            <person name="Brodie E.L."/>
            <person name="Williams K.H."/>
            <person name="Hubbard S.S."/>
            <person name="Banfield J.F."/>
        </authorList>
    </citation>
    <scope>NUCLEOTIDE SEQUENCE [LARGE SCALE GENOMIC DNA]</scope>
</reference>
<evidence type="ECO:0000256" key="3">
    <source>
        <dbReference type="ARBA" id="ARBA00011209"/>
    </source>
</evidence>
<dbReference type="Gene3D" id="3.30.56.10">
    <property type="match status" value="2"/>
</dbReference>
<organism evidence="18 19">
    <name type="scientific">Candidatus Harrisonbacteria bacterium RIFOXYD1_FULL_40_9</name>
    <dbReference type="NCBI Taxonomy" id="1798412"/>
    <lineage>
        <taxon>Bacteria</taxon>
        <taxon>Candidatus Harrisoniibacteriota</taxon>
    </lineage>
</organism>
<dbReference type="GO" id="GO:0009328">
    <property type="term" value="C:phenylalanine-tRNA ligase complex"/>
    <property type="evidence" value="ECO:0007669"/>
    <property type="project" value="TreeGrafter"/>
</dbReference>
<evidence type="ECO:0000256" key="14">
    <source>
        <dbReference type="ARBA" id="ARBA00049255"/>
    </source>
</evidence>
<dbReference type="InterPro" id="IPR045060">
    <property type="entry name" value="Phe-tRNA-ligase_IIc_bsu"/>
</dbReference>
<dbReference type="PANTHER" id="PTHR10947">
    <property type="entry name" value="PHENYLALANYL-TRNA SYNTHETASE BETA CHAIN AND LEUCINE-RICH REPEAT-CONTAINING PROTEIN 47"/>
    <property type="match status" value="1"/>
</dbReference>
<dbReference type="GO" id="GO:0005524">
    <property type="term" value="F:ATP binding"/>
    <property type="evidence" value="ECO:0007669"/>
    <property type="project" value="UniProtKB-UniRule"/>
</dbReference>
<evidence type="ECO:0000259" key="16">
    <source>
        <dbReference type="PROSITE" id="PS51447"/>
    </source>
</evidence>
<evidence type="ECO:0000256" key="1">
    <source>
        <dbReference type="ARBA" id="ARBA00004496"/>
    </source>
</evidence>
<dbReference type="GO" id="GO:0000287">
    <property type="term" value="F:magnesium ion binding"/>
    <property type="evidence" value="ECO:0007669"/>
    <property type="project" value="UniProtKB-UniRule"/>
</dbReference>
<keyword evidence="10 15" id="KW-0460">Magnesium</keyword>
<dbReference type="InterPro" id="IPR045864">
    <property type="entry name" value="aa-tRNA-synth_II/BPL/LPL"/>
</dbReference>
<dbReference type="InterPro" id="IPR041616">
    <property type="entry name" value="PheRS_beta_core"/>
</dbReference>
<evidence type="ECO:0000256" key="11">
    <source>
        <dbReference type="ARBA" id="ARBA00022884"/>
    </source>
</evidence>
<feature type="domain" description="B5" evidence="17">
    <location>
        <begin position="283"/>
        <end position="354"/>
    </location>
</feature>
<dbReference type="SMART" id="SM00896">
    <property type="entry name" value="FDX-ACB"/>
    <property type="match status" value="1"/>
</dbReference>
<keyword evidence="12 15" id="KW-0648">Protein biosynthesis</keyword>